<feature type="short sequence motif" description="Histidine triad motif" evidence="2 3">
    <location>
        <begin position="99"/>
        <end position="103"/>
    </location>
</feature>
<dbReference type="Pfam" id="PF01230">
    <property type="entry name" value="HIT"/>
    <property type="match status" value="1"/>
</dbReference>
<protein>
    <recommendedName>
        <fullName evidence="4">HIT domain-containing protein</fullName>
    </recommendedName>
</protein>
<organism>
    <name type="scientific">Serpula lacrymans var. lacrymans (strain S7.9)</name>
    <name type="common">Dry rot fungus</name>
    <dbReference type="NCBI Taxonomy" id="578457"/>
    <lineage>
        <taxon>Eukaryota</taxon>
        <taxon>Fungi</taxon>
        <taxon>Dikarya</taxon>
        <taxon>Basidiomycota</taxon>
        <taxon>Agaricomycotina</taxon>
        <taxon>Agaricomycetes</taxon>
        <taxon>Agaricomycetidae</taxon>
        <taxon>Boletales</taxon>
        <taxon>Coniophorineae</taxon>
        <taxon>Serpulaceae</taxon>
        <taxon>Serpula</taxon>
    </lineage>
</organism>
<dbReference type="PANTHER" id="PTHR46648">
    <property type="entry name" value="HIT FAMILY PROTEIN 1"/>
    <property type="match status" value="1"/>
</dbReference>
<dbReference type="SUPFAM" id="SSF54197">
    <property type="entry name" value="HIT-like"/>
    <property type="match status" value="1"/>
</dbReference>
<dbReference type="GO" id="GO:0009117">
    <property type="term" value="P:nucleotide metabolic process"/>
    <property type="evidence" value="ECO:0007669"/>
    <property type="project" value="TreeGrafter"/>
</dbReference>
<feature type="active site" description="Tele-AMP-histidine intermediate" evidence="1">
    <location>
        <position position="101"/>
    </location>
</feature>
<dbReference type="PRINTS" id="PR00332">
    <property type="entry name" value="HISTRIAD"/>
</dbReference>
<dbReference type="OrthoDB" id="672793at2759"/>
<evidence type="ECO:0000256" key="3">
    <source>
        <dbReference type="PROSITE-ProRule" id="PRU00464"/>
    </source>
</evidence>
<dbReference type="InterPro" id="IPR036265">
    <property type="entry name" value="HIT-like_sf"/>
</dbReference>
<dbReference type="EMBL" id="GL945436">
    <property type="protein sequence ID" value="EGO22778.1"/>
    <property type="molecule type" value="Genomic_DNA"/>
</dbReference>
<dbReference type="InterPro" id="IPR001310">
    <property type="entry name" value="Histidine_triad_HIT"/>
</dbReference>
<reference evidence="5" key="1">
    <citation type="submission" date="2011-04" db="EMBL/GenBank/DDBJ databases">
        <title>Evolution of plant cell wall degrading machinery underlies the functional diversity of forest fungi.</title>
        <authorList>
            <consortium name="US DOE Joint Genome Institute (JGI-PGF)"/>
            <person name="Eastwood D.C."/>
            <person name="Floudas D."/>
            <person name="Binder M."/>
            <person name="Majcherczyk A."/>
            <person name="Schneider P."/>
            <person name="Aerts A."/>
            <person name="Asiegbu F.O."/>
            <person name="Baker S.E."/>
            <person name="Barry K."/>
            <person name="Bendiksby M."/>
            <person name="Blumentritt M."/>
            <person name="Coutinho P.M."/>
            <person name="Cullen D."/>
            <person name="Cullen D."/>
            <person name="Gathman A."/>
            <person name="Goodell B."/>
            <person name="Henrissat B."/>
            <person name="Ihrmark K."/>
            <person name="Kauserud H."/>
            <person name="Kohler A."/>
            <person name="LaButti K."/>
            <person name="Lapidus A."/>
            <person name="Lavin J.L."/>
            <person name="Lee Y.-H."/>
            <person name="Lindquist E."/>
            <person name="Lilly W."/>
            <person name="Lucas S."/>
            <person name="Morin E."/>
            <person name="Murat C."/>
            <person name="Oguiza J.A."/>
            <person name="Park J."/>
            <person name="Pisabarro A.G."/>
            <person name="Riley R."/>
            <person name="Rosling A."/>
            <person name="Salamov A."/>
            <person name="Schmidt O."/>
            <person name="Schmutz J."/>
            <person name="Skrede I."/>
            <person name="Stenlid J."/>
            <person name="Wiebenga A."/>
            <person name="Xie X."/>
            <person name="Kues U."/>
            <person name="Hibbett D.S."/>
            <person name="Hoffmeister D."/>
            <person name="Hogberg N."/>
            <person name="Martin F."/>
            <person name="Grigoriev I.V."/>
            <person name="Watkinson S.C."/>
        </authorList>
    </citation>
    <scope>NUCLEOTIDE SEQUENCE</scope>
    <source>
        <strain evidence="5">S7.9</strain>
    </source>
</reference>
<dbReference type="GO" id="GO:0003824">
    <property type="term" value="F:catalytic activity"/>
    <property type="evidence" value="ECO:0007669"/>
    <property type="project" value="InterPro"/>
</dbReference>
<dbReference type="Proteomes" id="UP000008064">
    <property type="component" value="Unassembled WGS sequence"/>
</dbReference>
<evidence type="ECO:0000256" key="2">
    <source>
        <dbReference type="PIRSR" id="PIRSR601310-3"/>
    </source>
</evidence>
<proteinExistence type="predicted"/>
<dbReference type="KEGG" id="sla:SERLADRAFT_362241"/>
<dbReference type="GeneID" id="18809899"/>
<accession>F8P0U4</accession>
<dbReference type="InterPro" id="IPR011146">
    <property type="entry name" value="HIT-like"/>
</dbReference>
<evidence type="ECO:0000259" key="4">
    <source>
        <dbReference type="PROSITE" id="PS51084"/>
    </source>
</evidence>
<name>F8P0U4_SERL9</name>
<dbReference type="AlphaFoldDB" id="F8P0U4"/>
<feature type="domain" description="HIT" evidence="4">
    <location>
        <begin position="10"/>
        <end position="115"/>
    </location>
</feature>
<dbReference type="RefSeq" id="XP_007320018.1">
    <property type="nucleotide sequence ID" value="XM_007319956.1"/>
</dbReference>
<evidence type="ECO:0000256" key="1">
    <source>
        <dbReference type="PIRSR" id="PIRSR601310-1"/>
    </source>
</evidence>
<dbReference type="PROSITE" id="PS51084">
    <property type="entry name" value="HIT_2"/>
    <property type="match status" value="1"/>
</dbReference>
<gene>
    <name evidence="5" type="ORF">SERLADRAFT_362241</name>
</gene>
<evidence type="ECO:0000313" key="5">
    <source>
        <dbReference type="EMBL" id="EGO22778.1"/>
    </source>
</evidence>
<dbReference type="PANTHER" id="PTHR46648:SF1">
    <property type="entry name" value="ADENOSINE 5'-MONOPHOSPHORAMIDASE HNT1"/>
    <property type="match status" value="1"/>
</dbReference>
<dbReference type="Gene3D" id="3.30.428.10">
    <property type="entry name" value="HIT-like"/>
    <property type="match status" value="1"/>
</dbReference>
<sequence length="143" mass="15930">MSAQYDDKCLFCGITKGVIPGFKVYETDHSLAFLDINPVSDGHTLVIPKSHAKTLGDLSDDYLRDIGPVIKKVALMTGAEQYNILQNNGKLAFQQHVDHVHFHVVPKTSETDGLIISLENNWPQKQVSKEDLAAILEKMKSRV</sequence>
<dbReference type="HOGENOM" id="CLU_056776_3_0_1"/>